<dbReference type="GO" id="GO:0010020">
    <property type="term" value="P:chloroplast fission"/>
    <property type="evidence" value="ECO:0007669"/>
    <property type="project" value="TreeGrafter"/>
</dbReference>
<comment type="caution">
    <text evidence="2">The sequence shown here is derived from an EMBL/GenBank/DDBJ whole genome shotgun (WGS) entry which is preliminary data.</text>
</comment>
<feature type="compositionally biased region" description="Low complexity" evidence="1">
    <location>
        <begin position="217"/>
        <end position="227"/>
    </location>
</feature>
<dbReference type="AlphaFoldDB" id="A0A8X7WQQ3"/>
<evidence type="ECO:0000313" key="3">
    <source>
        <dbReference type="Proteomes" id="UP000886595"/>
    </source>
</evidence>
<dbReference type="OrthoDB" id="2066at2759"/>
<reference evidence="2 3" key="1">
    <citation type="submission" date="2020-02" db="EMBL/GenBank/DDBJ databases">
        <authorList>
            <person name="Ma Q."/>
            <person name="Huang Y."/>
            <person name="Song X."/>
            <person name="Pei D."/>
        </authorList>
    </citation>
    <scope>NUCLEOTIDE SEQUENCE [LARGE SCALE GENOMIC DNA]</scope>
    <source>
        <strain evidence="2">Sxm20200214</strain>
        <tissue evidence="2">Leaf</tissue>
    </source>
</reference>
<dbReference type="PANTHER" id="PTHR33219:SF14">
    <property type="entry name" value="PROTEIN COFACTOR ASSEMBLY OF COMPLEX C SUBUNIT B CCB3, CHLOROPLASTIC-RELATED"/>
    <property type="match status" value="1"/>
</dbReference>
<dbReference type="Pfam" id="PF02325">
    <property type="entry name" value="CCB3_YggT"/>
    <property type="match status" value="1"/>
</dbReference>
<dbReference type="Proteomes" id="UP000886595">
    <property type="component" value="Unassembled WGS sequence"/>
</dbReference>
<gene>
    <name evidence="2" type="ORF">Bca52824_004755</name>
</gene>
<name>A0A8X7WQQ3_BRACI</name>
<evidence type="ECO:0008006" key="4">
    <source>
        <dbReference type="Google" id="ProtNLM"/>
    </source>
</evidence>
<sequence>METNANEPAMKTQKSSPSGPIPNIFVSLSSAFSQTHLLRPSKPSLLLLPPASDSVKLIQDLHRSLASVTEKFTGFFHSLASRNPLFQEAVRLSSEIRGLCDEIRLRNTTRVSFAMANHGFAAVLPGDSVAGLVVANGLINFLNIYSNVLVVRLVLTWFPTAPPAIVSPLSTLCDPYLNLFRGVIPPLGGLDLSPILAFLVLNAFTSSAMALPCELPPAEGAASPSSSCETKWMRRRRLSSNKDHRPSSDSMN</sequence>
<keyword evidence="3" id="KW-1185">Reference proteome</keyword>
<dbReference type="GO" id="GO:0016020">
    <property type="term" value="C:membrane"/>
    <property type="evidence" value="ECO:0007669"/>
    <property type="project" value="InterPro"/>
</dbReference>
<accession>A0A8X7WQQ3</accession>
<organism evidence="2 3">
    <name type="scientific">Brassica carinata</name>
    <name type="common">Ethiopian mustard</name>
    <name type="synonym">Abyssinian cabbage</name>
    <dbReference type="NCBI Taxonomy" id="52824"/>
    <lineage>
        <taxon>Eukaryota</taxon>
        <taxon>Viridiplantae</taxon>
        <taxon>Streptophyta</taxon>
        <taxon>Embryophyta</taxon>
        <taxon>Tracheophyta</taxon>
        <taxon>Spermatophyta</taxon>
        <taxon>Magnoliopsida</taxon>
        <taxon>eudicotyledons</taxon>
        <taxon>Gunneridae</taxon>
        <taxon>Pentapetalae</taxon>
        <taxon>rosids</taxon>
        <taxon>malvids</taxon>
        <taxon>Brassicales</taxon>
        <taxon>Brassicaceae</taxon>
        <taxon>Brassiceae</taxon>
        <taxon>Brassica</taxon>
    </lineage>
</organism>
<dbReference type="EMBL" id="JAAMPC010000001">
    <property type="protein sequence ID" value="KAG2333575.1"/>
    <property type="molecule type" value="Genomic_DNA"/>
</dbReference>
<evidence type="ECO:0000256" key="1">
    <source>
        <dbReference type="SAM" id="MobiDB-lite"/>
    </source>
</evidence>
<proteinExistence type="predicted"/>
<feature type="region of interest" description="Disordered" evidence="1">
    <location>
        <begin position="217"/>
        <end position="252"/>
    </location>
</feature>
<protein>
    <recommendedName>
        <fullName evidence="4">YGGT family protein</fullName>
    </recommendedName>
</protein>
<feature type="compositionally biased region" description="Basic and acidic residues" evidence="1">
    <location>
        <begin position="240"/>
        <end position="252"/>
    </location>
</feature>
<dbReference type="PANTHER" id="PTHR33219">
    <property type="entry name" value="YLMG HOMOLOG PROTEIN 2, CHLOROPLASTIC"/>
    <property type="match status" value="1"/>
</dbReference>
<evidence type="ECO:0000313" key="2">
    <source>
        <dbReference type="EMBL" id="KAG2333575.1"/>
    </source>
</evidence>
<dbReference type="InterPro" id="IPR003425">
    <property type="entry name" value="CCB3/YggT"/>
</dbReference>